<dbReference type="NCBIfam" id="TIGR00187">
    <property type="entry name" value="ribE"/>
    <property type="match status" value="1"/>
</dbReference>
<dbReference type="PANTHER" id="PTHR21098">
    <property type="entry name" value="RIBOFLAVIN SYNTHASE ALPHA CHAIN"/>
    <property type="match status" value="1"/>
</dbReference>
<proteinExistence type="predicted"/>
<dbReference type="NCBIfam" id="NF006767">
    <property type="entry name" value="PRK09289.1"/>
    <property type="match status" value="1"/>
</dbReference>
<keyword evidence="6" id="KW-0686">Riboflavin biosynthesis</keyword>
<evidence type="ECO:0000256" key="2">
    <source>
        <dbReference type="ARBA" id="ARBA00002803"/>
    </source>
</evidence>
<keyword evidence="7" id="KW-0808">Transferase</keyword>
<dbReference type="PIRSF" id="PIRSF000498">
    <property type="entry name" value="Riboflavin_syn_A"/>
    <property type="match status" value="1"/>
</dbReference>
<evidence type="ECO:0000256" key="4">
    <source>
        <dbReference type="ARBA" id="ARBA00012827"/>
    </source>
</evidence>
<evidence type="ECO:0000256" key="10">
    <source>
        <dbReference type="PROSITE-ProRule" id="PRU00524"/>
    </source>
</evidence>
<sequence>MFTGIVQGKAEVTAIEHREQFMTLQVKLPMEAANNLQTGASIAINGTCLTITAFKDTLVSFDVISETLRVTNLGKLQLNDVVNFERAAKFGDEIGGHLLSGHVSDQAEITAIDRDDNNCILWLKPAAAMLPYILPKGFVALNGCSLTIGEVRDQQFNIYLIPETLAVTTFGEVKVGDRINLEVDPQTQAVVDTVNRYLEANPIGSK</sequence>
<keyword evidence="13" id="KW-1185">Reference proteome</keyword>
<comment type="caution">
    <text evidence="12">The sequence shown here is derived from an EMBL/GenBank/DDBJ whole genome shotgun (WGS) entry which is preliminary data.</text>
</comment>
<organism evidence="12 13">
    <name type="scientific">Neptunomonas marina</name>
    <dbReference type="NCBI Taxonomy" id="1815562"/>
    <lineage>
        <taxon>Bacteria</taxon>
        <taxon>Pseudomonadati</taxon>
        <taxon>Pseudomonadota</taxon>
        <taxon>Gammaproteobacteria</taxon>
        <taxon>Oceanospirillales</taxon>
        <taxon>Oceanospirillaceae</taxon>
        <taxon>Neptunomonas</taxon>
    </lineage>
</organism>
<keyword evidence="8" id="KW-0677">Repeat</keyword>
<evidence type="ECO:0000256" key="6">
    <source>
        <dbReference type="ARBA" id="ARBA00022619"/>
    </source>
</evidence>
<comment type="function">
    <text evidence="2">Catalyzes the dismutation of two molecules of 6,7-dimethyl-8-ribityllumazine, resulting in the formation of riboflavin and 5-amino-6-(D-ribitylamino)uracil.</text>
</comment>
<feature type="domain" description="Lumazine-binding" evidence="11">
    <location>
        <begin position="1"/>
        <end position="97"/>
    </location>
</feature>
<dbReference type="AlphaFoldDB" id="A0A437QDE0"/>
<evidence type="ECO:0000256" key="8">
    <source>
        <dbReference type="ARBA" id="ARBA00022737"/>
    </source>
</evidence>
<dbReference type="PROSITE" id="PS51177">
    <property type="entry name" value="LUMAZINE_BIND"/>
    <property type="match status" value="2"/>
</dbReference>
<name>A0A437QDE0_9GAMM</name>
<reference evidence="12 13" key="1">
    <citation type="submission" date="2019-01" db="EMBL/GenBank/DDBJ databases">
        <authorList>
            <person name="Chen W.-M."/>
        </authorList>
    </citation>
    <scope>NUCLEOTIDE SEQUENCE [LARGE SCALE GENOMIC DNA]</scope>
    <source>
        <strain evidence="12 13">HPM-16</strain>
    </source>
</reference>
<evidence type="ECO:0000313" key="13">
    <source>
        <dbReference type="Proteomes" id="UP000282818"/>
    </source>
</evidence>
<comment type="catalytic activity">
    <reaction evidence="1">
        <text>2 6,7-dimethyl-8-(1-D-ribityl)lumazine + H(+) = 5-amino-6-(D-ribitylamino)uracil + riboflavin</text>
        <dbReference type="Rhea" id="RHEA:20772"/>
        <dbReference type="ChEBI" id="CHEBI:15378"/>
        <dbReference type="ChEBI" id="CHEBI:15934"/>
        <dbReference type="ChEBI" id="CHEBI:57986"/>
        <dbReference type="ChEBI" id="CHEBI:58201"/>
        <dbReference type="EC" id="2.5.1.9"/>
    </reaction>
</comment>
<evidence type="ECO:0000256" key="7">
    <source>
        <dbReference type="ARBA" id="ARBA00022679"/>
    </source>
</evidence>
<dbReference type="GO" id="GO:0009231">
    <property type="term" value="P:riboflavin biosynthetic process"/>
    <property type="evidence" value="ECO:0007669"/>
    <property type="project" value="UniProtKB-KW"/>
</dbReference>
<evidence type="ECO:0000256" key="9">
    <source>
        <dbReference type="NCBIfam" id="TIGR00187"/>
    </source>
</evidence>
<dbReference type="RefSeq" id="WP_127692634.1">
    <property type="nucleotide sequence ID" value="NZ_SACQ01000001.1"/>
</dbReference>
<dbReference type="InterPro" id="IPR001783">
    <property type="entry name" value="Lumazine-bd"/>
</dbReference>
<comment type="pathway">
    <text evidence="3">Cofactor biosynthesis; riboflavin biosynthesis; riboflavin from 2-hydroxy-3-oxobutyl phosphate and 5-amino-6-(D-ribitylamino)uracil: step 2/2.</text>
</comment>
<accession>A0A437QDE0</accession>
<dbReference type="InterPro" id="IPR023366">
    <property type="entry name" value="ATP_synth_asu-like_sf"/>
</dbReference>
<evidence type="ECO:0000256" key="1">
    <source>
        <dbReference type="ARBA" id="ARBA00000968"/>
    </source>
</evidence>
<dbReference type="PANTHER" id="PTHR21098:SF0">
    <property type="entry name" value="RIBOFLAVIN SYNTHASE"/>
    <property type="match status" value="1"/>
</dbReference>
<dbReference type="FunFam" id="2.40.30.20:FF:000003">
    <property type="entry name" value="Riboflavin synthase, alpha subunit"/>
    <property type="match status" value="1"/>
</dbReference>
<dbReference type="GO" id="GO:0004746">
    <property type="term" value="F:riboflavin synthase activity"/>
    <property type="evidence" value="ECO:0007669"/>
    <property type="project" value="UniProtKB-UniRule"/>
</dbReference>
<evidence type="ECO:0000259" key="11">
    <source>
        <dbReference type="PROSITE" id="PS51177"/>
    </source>
</evidence>
<evidence type="ECO:0000256" key="5">
    <source>
        <dbReference type="ARBA" id="ARBA00013950"/>
    </source>
</evidence>
<evidence type="ECO:0000256" key="3">
    <source>
        <dbReference type="ARBA" id="ARBA00004887"/>
    </source>
</evidence>
<evidence type="ECO:0000313" key="12">
    <source>
        <dbReference type="EMBL" id="RVU32465.1"/>
    </source>
</evidence>
<feature type="repeat" description="Lumazine-binding" evidence="10">
    <location>
        <begin position="98"/>
        <end position="194"/>
    </location>
</feature>
<dbReference type="SUPFAM" id="SSF63380">
    <property type="entry name" value="Riboflavin synthase domain-like"/>
    <property type="match status" value="2"/>
</dbReference>
<dbReference type="InterPro" id="IPR026017">
    <property type="entry name" value="Lumazine-bd_dom"/>
</dbReference>
<feature type="domain" description="Lumazine-binding" evidence="11">
    <location>
        <begin position="98"/>
        <end position="194"/>
    </location>
</feature>
<dbReference type="Proteomes" id="UP000282818">
    <property type="component" value="Unassembled WGS sequence"/>
</dbReference>
<dbReference type="InterPro" id="IPR017938">
    <property type="entry name" value="Riboflavin_synthase-like_b-brl"/>
</dbReference>
<dbReference type="CDD" id="cd00402">
    <property type="entry name" value="Riboflavin_synthase_like"/>
    <property type="match status" value="1"/>
</dbReference>
<dbReference type="Pfam" id="PF00677">
    <property type="entry name" value="Lum_binding"/>
    <property type="match status" value="2"/>
</dbReference>
<dbReference type="Gene3D" id="2.40.30.20">
    <property type="match status" value="2"/>
</dbReference>
<dbReference type="NCBIfam" id="NF009566">
    <property type="entry name" value="PRK13020.1"/>
    <property type="match status" value="1"/>
</dbReference>
<feature type="repeat" description="Lumazine-binding" evidence="10">
    <location>
        <begin position="1"/>
        <end position="97"/>
    </location>
</feature>
<protein>
    <recommendedName>
        <fullName evidence="5 9">Riboflavin synthase</fullName>
        <ecNumber evidence="4 9">2.5.1.9</ecNumber>
    </recommendedName>
</protein>
<dbReference type="EMBL" id="SACQ01000001">
    <property type="protein sequence ID" value="RVU32465.1"/>
    <property type="molecule type" value="Genomic_DNA"/>
</dbReference>
<dbReference type="EC" id="2.5.1.9" evidence="4 9"/>
<gene>
    <name evidence="12" type="ORF">EOE65_02110</name>
</gene>